<reference evidence="1 2" key="1">
    <citation type="submission" date="2017-02" db="EMBL/GenBank/DDBJ databases">
        <title>Genomic diversity within the haloalkaliphilic genus Thioalkalivibrio.</title>
        <authorList>
            <person name="Ahn A.-C."/>
            <person name="Meier-Kolthoff J."/>
            <person name="Overmars L."/>
            <person name="Richter M."/>
            <person name="Woyke T."/>
            <person name="Sorokin D.Y."/>
            <person name="Muyzer G."/>
        </authorList>
    </citation>
    <scope>NUCLEOTIDE SEQUENCE [LARGE SCALE GENOMIC DNA]</scope>
    <source>
        <strain evidence="1 2">HL17</strain>
    </source>
</reference>
<dbReference type="EMBL" id="MUZR01000008">
    <property type="protein sequence ID" value="OOC10828.1"/>
    <property type="molecule type" value="Genomic_DNA"/>
</dbReference>
<feature type="non-terminal residue" evidence="1">
    <location>
        <position position="60"/>
    </location>
</feature>
<keyword evidence="2" id="KW-1185">Reference proteome</keyword>
<evidence type="ECO:0000313" key="2">
    <source>
        <dbReference type="Proteomes" id="UP000189177"/>
    </source>
</evidence>
<gene>
    <name evidence="1" type="ORF">B1A74_03080</name>
</gene>
<comment type="caution">
    <text evidence="1">The sequence shown here is derived from an EMBL/GenBank/DDBJ whole genome shotgun (WGS) entry which is preliminary data.</text>
</comment>
<dbReference type="AlphaFoldDB" id="A0A1V3A0C6"/>
<name>A0A1V3A0C6_9GAMM</name>
<evidence type="ECO:0000313" key="1">
    <source>
        <dbReference type="EMBL" id="OOC10828.1"/>
    </source>
</evidence>
<protein>
    <submittedName>
        <fullName evidence="1">Uncharacterized protein</fullName>
    </submittedName>
</protein>
<accession>A0A1V3A0C6</accession>
<sequence length="60" mass="6567">MKLTGDATYPIPWGHPAGWPAVELWSSLVYERWLVQAALRSVMDDASSLVGSVCSMPSMN</sequence>
<organism evidence="1 2">
    <name type="scientific">Thioalkalivibrio halophilus</name>
    <dbReference type="NCBI Taxonomy" id="252474"/>
    <lineage>
        <taxon>Bacteria</taxon>
        <taxon>Pseudomonadati</taxon>
        <taxon>Pseudomonadota</taxon>
        <taxon>Gammaproteobacteria</taxon>
        <taxon>Chromatiales</taxon>
        <taxon>Ectothiorhodospiraceae</taxon>
        <taxon>Thioalkalivibrio</taxon>
    </lineage>
</organism>
<dbReference type="Proteomes" id="UP000189177">
    <property type="component" value="Unassembled WGS sequence"/>
</dbReference>
<proteinExistence type="predicted"/>